<evidence type="ECO:0000313" key="10">
    <source>
        <dbReference type="EMBL" id="CAF4085505.1"/>
    </source>
</evidence>
<evidence type="ECO:0000313" key="9">
    <source>
        <dbReference type="EMBL" id="CAF3878715.1"/>
    </source>
</evidence>
<evidence type="ECO:0000256" key="2">
    <source>
        <dbReference type="ARBA" id="ARBA00002388"/>
    </source>
</evidence>
<dbReference type="EMBL" id="CAJNOW010014861">
    <property type="protein sequence ID" value="CAF1635735.1"/>
    <property type="molecule type" value="Genomic_DNA"/>
</dbReference>
<evidence type="ECO:0000259" key="6">
    <source>
        <dbReference type="PROSITE" id="PS50072"/>
    </source>
</evidence>
<dbReference type="InterPro" id="IPR020892">
    <property type="entry name" value="Cyclophilin-type_PPIase_CS"/>
</dbReference>
<dbReference type="PROSITE" id="PS00170">
    <property type="entry name" value="CSA_PPIASE_1"/>
    <property type="match status" value="1"/>
</dbReference>
<evidence type="ECO:0000313" key="7">
    <source>
        <dbReference type="EMBL" id="CAF1315606.1"/>
    </source>
</evidence>
<dbReference type="EMBL" id="CAJOBJ010007425">
    <property type="protein sequence ID" value="CAF4085505.1"/>
    <property type="molecule type" value="Genomic_DNA"/>
</dbReference>
<dbReference type="Proteomes" id="UP000663855">
    <property type="component" value="Unassembled WGS sequence"/>
</dbReference>
<dbReference type="PANTHER" id="PTHR11071:SF561">
    <property type="entry name" value="PEPTIDYL-PROLYL CIS-TRANS ISOMERASE D-RELATED"/>
    <property type="match status" value="1"/>
</dbReference>
<comment type="similarity">
    <text evidence="5">Belongs to the cyclophilin-type PPIase family.</text>
</comment>
<dbReference type="PANTHER" id="PTHR11071">
    <property type="entry name" value="PEPTIDYL-PROLYL CIS-TRANS ISOMERASE"/>
    <property type="match status" value="1"/>
</dbReference>
<dbReference type="Proteomes" id="UP000681720">
    <property type="component" value="Unassembled WGS sequence"/>
</dbReference>
<dbReference type="Proteomes" id="UP000663834">
    <property type="component" value="Unassembled WGS sequence"/>
</dbReference>
<dbReference type="EMBL" id="CAJOBH010008751">
    <property type="protein sequence ID" value="CAF4122091.1"/>
    <property type="molecule type" value="Genomic_DNA"/>
</dbReference>
<evidence type="ECO:0000256" key="4">
    <source>
        <dbReference type="ARBA" id="ARBA00023235"/>
    </source>
</evidence>
<dbReference type="AlphaFoldDB" id="A0A816DAY2"/>
<dbReference type="GO" id="GO:0003755">
    <property type="term" value="F:peptidyl-prolyl cis-trans isomerase activity"/>
    <property type="evidence" value="ECO:0007669"/>
    <property type="project" value="UniProtKB-UniRule"/>
</dbReference>
<dbReference type="Pfam" id="PF00160">
    <property type="entry name" value="Pro_isomerase"/>
    <property type="match status" value="1"/>
</dbReference>
<comment type="function">
    <text evidence="2 5">PPIases accelerate the folding of proteins. It catalyzes the cis-trans isomerization of proline imidic peptide bonds in oligopeptides.</text>
</comment>
<accession>A0A816DAY2</accession>
<proteinExistence type="inferred from homology"/>
<evidence type="ECO:0000313" key="12">
    <source>
        <dbReference type="Proteomes" id="UP000663834"/>
    </source>
</evidence>
<dbReference type="Proteomes" id="UP000681967">
    <property type="component" value="Unassembled WGS sequence"/>
</dbReference>
<keyword evidence="4 5" id="KW-0413">Isomerase</keyword>
<evidence type="ECO:0000313" key="8">
    <source>
        <dbReference type="EMBL" id="CAF1635735.1"/>
    </source>
</evidence>
<dbReference type="GO" id="GO:0005737">
    <property type="term" value="C:cytoplasm"/>
    <property type="evidence" value="ECO:0007669"/>
    <property type="project" value="TreeGrafter"/>
</dbReference>
<dbReference type="Proteomes" id="UP000676336">
    <property type="component" value="Unassembled WGS sequence"/>
</dbReference>
<dbReference type="InterPro" id="IPR029000">
    <property type="entry name" value="Cyclophilin-like_dom_sf"/>
</dbReference>
<dbReference type="InterPro" id="IPR002130">
    <property type="entry name" value="Cyclophilin-type_PPIase_dom"/>
</dbReference>
<evidence type="ECO:0000256" key="5">
    <source>
        <dbReference type="RuleBase" id="RU363019"/>
    </source>
</evidence>
<dbReference type="PROSITE" id="PS50072">
    <property type="entry name" value="CSA_PPIASE_2"/>
    <property type="match status" value="1"/>
</dbReference>
<sequence>MQRPRPKVFFKVNINEQPQGVVVFELFSDVVPRTAENFRQLCTGAAGFGFRGCRFHRIIPQFMVQGGDFDLQDGTGGRSIFGESFPDENFRLKHDVPFLLSMANSGPNTNGSQFFITVAPTPWLDDKHVVFGRVLQGQDIVKRMESCGTEEGTPRANVIDSIKANIHGLSISHEQYMINVKKVIE</sequence>
<gene>
    <name evidence="11" type="ORF">BYL167_LOCUS20131</name>
    <name evidence="7" type="ORF">CJN711_LOCUS17660</name>
    <name evidence="10" type="ORF">GIL414_LOCUS16310</name>
    <name evidence="8" type="ORF">KQP761_LOCUS27034</name>
    <name evidence="9" type="ORF">SMN809_LOCUS5491</name>
</gene>
<evidence type="ECO:0000256" key="1">
    <source>
        <dbReference type="ARBA" id="ARBA00000971"/>
    </source>
</evidence>
<reference evidence="8" key="1">
    <citation type="submission" date="2021-02" db="EMBL/GenBank/DDBJ databases">
        <authorList>
            <person name="Nowell W R."/>
        </authorList>
    </citation>
    <scope>NUCLEOTIDE SEQUENCE</scope>
</reference>
<protein>
    <recommendedName>
        <fullName evidence="5">Peptidyl-prolyl cis-trans isomerase</fullName>
        <shortName evidence="5">PPIase</shortName>
        <ecNumber evidence="5">5.2.1.8</ecNumber>
    </recommendedName>
</protein>
<evidence type="ECO:0000256" key="3">
    <source>
        <dbReference type="ARBA" id="ARBA00023110"/>
    </source>
</evidence>
<comment type="caution">
    <text evidence="8">The sequence shown here is derived from an EMBL/GenBank/DDBJ whole genome shotgun (WGS) entry which is preliminary data.</text>
</comment>
<dbReference type="Gene3D" id="2.40.100.10">
    <property type="entry name" value="Cyclophilin-like"/>
    <property type="match status" value="1"/>
</dbReference>
<dbReference type="GO" id="GO:0016018">
    <property type="term" value="F:cyclosporin A binding"/>
    <property type="evidence" value="ECO:0007669"/>
    <property type="project" value="TreeGrafter"/>
</dbReference>
<dbReference type="SUPFAM" id="SSF50891">
    <property type="entry name" value="Cyclophilin-like"/>
    <property type="match status" value="1"/>
</dbReference>
<dbReference type="InterPro" id="IPR024936">
    <property type="entry name" value="Cyclophilin-type_PPIase"/>
</dbReference>
<dbReference type="PRINTS" id="PR00153">
    <property type="entry name" value="CSAPPISMRASE"/>
</dbReference>
<dbReference type="PIRSF" id="PIRSF001467">
    <property type="entry name" value="Peptidylpro_ismrse"/>
    <property type="match status" value="1"/>
</dbReference>
<keyword evidence="3 5" id="KW-0697">Rotamase</keyword>
<evidence type="ECO:0000313" key="11">
    <source>
        <dbReference type="EMBL" id="CAF4122091.1"/>
    </source>
</evidence>
<dbReference type="GO" id="GO:0006457">
    <property type="term" value="P:protein folding"/>
    <property type="evidence" value="ECO:0007669"/>
    <property type="project" value="InterPro"/>
</dbReference>
<dbReference type="EMBL" id="CAJNOV010008254">
    <property type="protein sequence ID" value="CAF1315606.1"/>
    <property type="molecule type" value="Genomic_DNA"/>
</dbReference>
<dbReference type="EC" id="5.2.1.8" evidence="5"/>
<dbReference type="OrthoDB" id="193499at2759"/>
<name>A0A816DAY2_9BILA</name>
<dbReference type="EMBL" id="CAJOBI010001385">
    <property type="protein sequence ID" value="CAF3878715.1"/>
    <property type="molecule type" value="Genomic_DNA"/>
</dbReference>
<feature type="domain" description="PPIase cyclophilin-type" evidence="6">
    <location>
        <begin position="9"/>
        <end position="159"/>
    </location>
</feature>
<organism evidence="8 12">
    <name type="scientific">Rotaria magnacalcarata</name>
    <dbReference type="NCBI Taxonomy" id="392030"/>
    <lineage>
        <taxon>Eukaryota</taxon>
        <taxon>Metazoa</taxon>
        <taxon>Spiralia</taxon>
        <taxon>Gnathifera</taxon>
        <taxon>Rotifera</taxon>
        <taxon>Eurotatoria</taxon>
        <taxon>Bdelloidea</taxon>
        <taxon>Philodinida</taxon>
        <taxon>Philodinidae</taxon>
        <taxon>Rotaria</taxon>
    </lineage>
</organism>
<comment type="catalytic activity">
    <reaction evidence="1 5">
        <text>[protein]-peptidylproline (omega=180) = [protein]-peptidylproline (omega=0)</text>
        <dbReference type="Rhea" id="RHEA:16237"/>
        <dbReference type="Rhea" id="RHEA-COMP:10747"/>
        <dbReference type="Rhea" id="RHEA-COMP:10748"/>
        <dbReference type="ChEBI" id="CHEBI:83833"/>
        <dbReference type="ChEBI" id="CHEBI:83834"/>
        <dbReference type="EC" id="5.2.1.8"/>
    </reaction>
</comment>
<dbReference type="FunFam" id="2.40.100.10:FF:000013">
    <property type="entry name" value="Peptidyl-prolyl cis-trans isomerase"/>
    <property type="match status" value="1"/>
</dbReference>